<accession>A0A8X6LKS6</accession>
<dbReference type="AlphaFoldDB" id="A0A8X6LKS6"/>
<gene>
    <name evidence="1" type="ORF">TNCT_92451</name>
</gene>
<evidence type="ECO:0000313" key="2">
    <source>
        <dbReference type="Proteomes" id="UP000887116"/>
    </source>
</evidence>
<keyword evidence="2" id="KW-1185">Reference proteome</keyword>
<reference evidence="1" key="1">
    <citation type="submission" date="2020-07" db="EMBL/GenBank/DDBJ databases">
        <title>Multicomponent nature underlies the extraordinary mechanical properties of spider dragline silk.</title>
        <authorList>
            <person name="Kono N."/>
            <person name="Nakamura H."/>
            <person name="Mori M."/>
            <person name="Yoshida Y."/>
            <person name="Ohtoshi R."/>
            <person name="Malay A.D."/>
            <person name="Moran D.A.P."/>
            <person name="Tomita M."/>
            <person name="Numata K."/>
            <person name="Arakawa K."/>
        </authorList>
    </citation>
    <scope>NUCLEOTIDE SEQUENCE</scope>
</reference>
<protein>
    <submittedName>
        <fullName evidence="1">Uncharacterized protein</fullName>
    </submittedName>
</protein>
<proteinExistence type="predicted"/>
<dbReference type="EMBL" id="BMAO01027078">
    <property type="protein sequence ID" value="GFR14381.1"/>
    <property type="molecule type" value="Genomic_DNA"/>
</dbReference>
<dbReference type="Proteomes" id="UP000887116">
    <property type="component" value="Unassembled WGS sequence"/>
</dbReference>
<evidence type="ECO:0000313" key="1">
    <source>
        <dbReference type="EMBL" id="GFR14381.1"/>
    </source>
</evidence>
<comment type="caution">
    <text evidence="1">The sequence shown here is derived from an EMBL/GenBank/DDBJ whole genome shotgun (WGS) entry which is preliminary data.</text>
</comment>
<organism evidence="1 2">
    <name type="scientific">Trichonephila clavata</name>
    <name type="common">Joro spider</name>
    <name type="synonym">Nephila clavata</name>
    <dbReference type="NCBI Taxonomy" id="2740835"/>
    <lineage>
        <taxon>Eukaryota</taxon>
        <taxon>Metazoa</taxon>
        <taxon>Ecdysozoa</taxon>
        <taxon>Arthropoda</taxon>
        <taxon>Chelicerata</taxon>
        <taxon>Arachnida</taxon>
        <taxon>Araneae</taxon>
        <taxon>Araneomorphae</taxon>
        <taxon>Entelegynae</taxon>
        <taxon>Araneoidea</taxon>
        <taxon>Nephilidae</taxon>
        <taxon>Trichonephila</taxon>
    </lineage>
</organism>
<sequence length="141" mass="16051">MGLLQCIFYQCCLPTSKGNQREIPAELASYGILAEHRGFLVGLGDVQQLSQTGVSFPPGLFMECKEQDTTPPPPLRFLHLRKIHDHEEWMISSEINLVKPEEEKEKGKRDINCLIPNAVVERAALVDLFFLLQTEDPFIRE</sequence>
<name>A0A8X6LKS6_TRICU</name>